<dbReference type="PANTHER" id="PTHR42679">
    <property type="entry name" value="S-METHYL-5'-THIOADENOSINE PHOSPHORYLASE"/>
    <property type="match status" value="1"/>
</dbReference>
<dbReference type="VEuPathDB" id="VectorBase:AALF009165"/>
<dbReference type="GO" id="GO:0005829">
    <property type="term" value="C:cytosol"/>
    <property type="evidence" value="ECO:0007669"/>
    <property type="project" value="TreeGrafter"/>
</dbReference>
<dbReference type="EnsemblMetazoa" id="AALFPA23_023808.R35482">
    <property type="protein sequence ID" value="AALFPA23_023808.P35482"/>
    <property type="gene ID" value="AALFPA23_023808"/>
</dbReference>
<dbReference type="PANTHER" id="PTHR42679:SF2">
    <property type="entry name" value="S-METHYL-5'-THIOADENOSINE PHOSPHORYLASE"/>
    <property type="match status" value="1"/>
</dbReference>
<comment type="function">
    <text evidence="6 7">Catalyzes the reversible phosphorylation of S-methyl-5'-thioadenosine (MTA) to adenine and 5-methylthioribose-1-phosphate. Involved in the breakdown of MTA, a major by-product of polyamine biosynthesis. Responsible for the first step in the methionine salvage pathway after MTA has been generated from S-adenosylmethionine. Has broad substrate specificity with 6-aminopurine nucleosides as preferred substrates.</text>
</comment>
<comment type="subunit">
    <text evidence="7">Homotrimer.</text>
</comment>
<dbReference type="EC" id="2.4.2.28" evidence="7"/>
<feature type="binding site" evidence="7">
    <location>
        <begin position="55"/>
        <end position="56"/>
    </location>
    <ligand>
        <name>phosphate</name>
        <dbReference type="ChEBI" id="CHEBI:43474"/>
    </ligand>
</feature>
<reference evidence="9" key="1">
    <citation type="journal article" date="2014" name="PLoS Negl. Trop. Dis.">
        <title>Identification and characterization of seminal fluid proteins in the Asian tiger mosquito, Aedes albopictus.</title>
        <authorList>
            <person name="Boes K.E."/>
            <person name="Ribeiro J.M."/>
            <person name="Wong A."/>
            <person name="Harrington L.C."/>
            <person name="Wolfner M.F."/>
            <person name="Sirot L.K."/>
        </authorList>
    </citation>
    <scope>NUCLEOTIDE SEQUENCE</scope>
    <source>
        <tissue evidence="9">Reproductive organs</tissue>
    </source>
</reference>
<keyword evidence="4 7" id="KW-0660">Purine salvage</keyword>
<gene>
    <name evidence="10" type="primary">109430608</name>
</gene>
<dbReference type="GO" id="GO:0005634">
    <property type="term" value="C:nucleus"/>
    <property type="evidence" value="ECO:0007669"/>
    <property type="project" value="UniProtKB-SubCell"/>
</dbReference>
<dbReference type="SUPFAM" id="SSF53167">
    <property type="entry name" value="Purine and uridine phosphorylases"/>
    <property type="match status" value="1"/>
</dbReference>
<evidence type="ECO:0000256" key="1">
    <source>
        <dbReference type="ARBA" id="ARBA00022490"/>
    </source>
</evidence>
<feature type="binding site" evidence="7">
    <location>
        <begin position="215"/>
        <end position="217"/>
    </location>
    <ligand>
        <name>substrate</name>
    </ligand>
</feature>
<dbReference type="InterPro" id="IPR000845">
    <property type="entry name" value="Nucleoside_phosphorylase_d"/>
</dbReference>
<evidence type="ECO:0000313" key="9">
    <source>
        <dbReference type="EMBL" id="JAC10440.1"/>
    </source>
</evidence>
<organism evidence="9">
    <name type="scientific">Aedes albopictus</name>
    <name type="common">Asian tiger mosquito</name>
    <name type="synonym">Stegomyia albopicta</name>
    <dbReference type="NCBI Taxonomy" id="7160"/>
    <lineage>
        <taxon>Eukaryota</taxon>
        <taxon>Metazoa</taxon>
        <taxon>Ecdysozoa</taxon>
        <taxon>Arthropoda</taxon>
        <taxon>Hexapoda</taxon>
        <taxon>Insecta</taxon>
        <taxon>Pterygota</taxon>
        <taxon>Neoptera</taxon>
        <taxon>Endopterygota</taxon>
        <taxon>Diptera</taxon>
        <taxon>Nematocera</taxon>
        <taxon>Culicoidea</taxon>
        <taxon>Culicidae</taxon>
        <taxon>Culicinae</taxon>
        <taxon>Aedini</taxon>
        <taxon>Aedes</taxon>
        <taxon>Stegomyia</taxon>
    </lineage>
</organism>
<evidence type="ECO:0000256" key="4">
    <source>
        <dbReference type="ARBA" id="ARBA00022726"/>
    </source>
</evidence>
<reference evidence="11" key="2">
    <citation type="journal article" date="2015" name="Proc. Natl. Acad. Sci. U.S.A.">
        <title>Genome sequence of the Asian Tiger mosquito, Aedes albopictus, reveals insights into its biology, genetics, and evolution.</title>
        <authorList>
            <person name="Chen X.G."/>
            <person name="Jiang X."/>
            <person name="Gu J."/>
            <person name="Xu M."/>
            <person name="Wu Y."/>
            <person name="Deng Y."/>
            <person name="Zhang C."/>
            <person name="Bonizzoni M."/>
            <person name="Dermauw W."/>
            <person name="Vontas J."/>
            <person name="Armbruster P."/>
            <person name="Huang X."/>
            <person name="Yang Y."/>
            <person name="Zhang H."/>
            <person name="He W."/>
            <person name="Peng H."/>
            <person name="Liu Y."/>
            <person name="Wu K."/>
            <person name="Chen J."/>
            <person name="Lirakis M."/>
            <person name="Topalis P."/>
            <person name="Van Leeuwen T."/>
            <person name="Hall A.B."/>
            <person name="Jiang X."/>
            <person name="Thorpe C."/>
            <person name="Mueller R.L."/>
            <person name="Sun C."/>
            <person name="Waterhouse R.M."/>
            <person name="Yan G."/>
            <person name="Tu Z.J."/>
            <person name="Fang X."/>
            <person name="James A.A."/>
        </authorList>
    </citation>
    <scope>NUCLEOTIDE SEQUENCE [LARGE SCALE GENOMIC DNA]</scope>
    <source>
        <strain evidence="11">Foshan</strain>
    </source>
</reference>
<feature type="site" description="Important for substrate specificity" evidence="7">
    <location>
        <position position="228"/>
    </location>
</feature>
<evidence type="ECO:0000256" key="5">
    <source>
        <dbReference type="ARBA" id="ARBA00023242"/>
    </source>
</evidence>
<feature type="binding site" evidence="7">
    <location>
        <position position="191"/>
    </location>
    <ligand>
        <name>substrate</name>
    </ligand>
</feature>
<dbReference type="KEGG" id="aalb:109430608"/>
<dbReference type="InterPro" id="IPR035994">
    <property type="entry name" value="Nucleoside_phosphorylase_sf"/>
</dbReference>
<feature type="binding site" evidence="7">
    <location>
        <begin position="88"/>
        <end position="89"/>
    </location>
    <ligand>
        <name>phosphate</name>
        <dbReference type="ChEBI" id="CHEBI:43474"/>
    </ligand>
</feature>
<evidence type="ECO:0000256" key="2">
    <source>
        <dbReference type="ARBA" id="ARBA00022676"/>
    </source>
</evidence>
<dbReference type="PROSITE" id="PS01240">
    <property type="entry name" value="PNP_MTAP_2"/>
    <property type="match status" value="1"/>
</dbReference>
<dbReference type="VEuPathDB" id="VectorBase:AALFPA_079300"/>
<dbReference type="KEGG" id="aalb:109423798"/>
<reference evidence="10" key="3">
    <citation type="submission" date="2025-05" db="UniProtKB">
        <authorList>
            <consortium name="EnsemblMetazoa"/>
        </authorList>
    </citation>
    <scope>IDENTIFICATION</scope>
    <source>
        <strain evidence="10">Foshan</strain>
    </source>
</reference>
<keyword evidence="11" id="KW-1185">Reference proteome</keyword>
<evidence type="ECO:0000256" key="7">
    <source>
        <dbReference type="HAMAP-Rule" id="MF_03155"/>
    </source>
</evidence>
<sequence length="279" mass="30312">MRPAIKIGIIGGSGLDDSQILESRSEKVVSTHFGNPSDVLIEGKIAGVDCVLLARHGRNHSIMPSNVNYRANIWALKTVGCTHVIVSTATGSLQERIHPGDLVIPDNFIDRTTKRAQTFYDGNDMLVGVCHVPMEPAFCTRTRDVLIETAKELGLAGVHDKGTVVTIEGPRFSSKAESNLFRQWGADLVNMTLVPEVVLAKEAGLCYAAIAMATDYDCWRDCGENVNVADVMATFKKNVTKVTALITAVIPKIAEMDWTETIGELTKTVNGSIMLPHAY</sequence>
<dbReference type="STRING" id="7160.A0A023ENG0"/>
<keyword evidence="3 7" id="KW-0808">Transferase</keyword>
<feature type="site" description="Important for substrate specificity" evidence="7">
    <location>
        <position position="173"/>
    </location>
</feature>
<dbReference type="Gene3D" id="3.40.50.1580">
    <property type="entry name" value="Nucleoside phosphorylase domain"/>
    <property type="match status" value="1"/>
</dbReference>
<dbReference type="OrthoDB" id="431409at2759"/>
<protein>
    <recommendedName>
        <fullName evidence="7">S-methyl-5'-thioadenosine phosphorylase</fullName>
        <ecNumber evidence="7">2.4.2.28</ecNumber>
    </recommendedName>
    <alternativeName>
        <fullName evidence="7">5'-methylthioadenosine phosphorylase</fullName>
        <shortName evidence="7">MTA phosphorylase</shortName>
        <shortName evidence="7">MTAP</shortName>
        <shortName evidence="7">MTAPase</shortName>
    </alternativeName>
</protein>
<dbReference type="InterPro" id="IPR010044">
    <property type="entry name" value="MTAP"/>
</dbReference>
<evidence type="ECO:0000259" key="8">
    <source>
        <dbReference type="Pfam" id="PF01048"/>
    </source>
</evidence>
<feature type="domain" description="Nucleoside phosphorylase" evidence="8">
    <location>
        <begin position="6"/>
        <end position="250"/>
    </location>
</feature>
<keyword evidence="5 7" id="KW-0539">Nucleus</keyword>
<dbReference type="NCBIfam" id="TIGR01694">
    <property type="entry name" value="MTAP"/>
    <property type="match status" value="1"/>
</dbReference>
<dbReference type="HAMAP" id="MF_01963">
    <property type="entry name" value="MTAP"/>
    <property type="match status" value="1"/>
</dbReference>
<comment type="pathway">
    <text evidence="7">Amino-acid biosynthesis; L-methionine biosynthesis via salvage pathway; S-methyl-5-thio-alpha-D-ribose 1-phosphate from S-methyl-5'-thioadenosine (phosphorylase route): step 1/1.</text>
</comment>
<evidence type="ECO:0000256" key="3">
    <source>
        <dbReference type="ARBA" id="ARBA00022679"/>
    </source>
</evidence>
<dbReference type="CDD" id="cd09010">
    <property type="entry name" value="MTAP_SsMTAPII_like_MTIP"/>
    <property type="match status" value="1"/>
</dbReference>
<comment type="catalytic activity">
    <reaction evidence="7">
        <text>S-methyl-5'-thioadenosine + phosphate = 5-(methylsulfanyl)-alpha-D-ribose 1-phosphate + adenine</text>
        <dbReference type="Rhea" id="RHEA:11852"/>
        <dbReference type="ChEBI" id="CHEBI:16708"/>
        <dbReference type="ChEBI" id="CHEBI:17509"/>
        <dbReference type="ChEBI" id="CHEBI:43474"/>
        <dbReference type="ChEBI" id="CHEBI:58533"/>
        <dbReference type="EC" id="2.4.2.28"/>
    </reaction>
</comment>
<accession>A0A023ENG0</accession>
<dbReference type="GO" id="GO:0017061">
    <property type="term" value="F:S-methyl-5-thioadenosine phosphorylase activity"/>
    <property type="evidence" value="ECO:0007669"/>
    <property type="project" value="UniProtKB-UniRule"/>
</dbReference>
<dbReference type="Proteomes" id="UP000069940">
    <property type="component" value="Unassembled WGS sequence"/>
</dbReference>
<comment type="similarity">
    <text evidence="7">Belongs to the PNP/MTAP phosphorylase family. MTAP subfamily.</text>
</comment>
<dbReference type="EMBL" id="GAPW01003158">
    <property type="protein sequence ID" value="JAC10440.1"/>
    <property type="molecule type" value="mRNA"/>
</dbReference>
<evidence type="ECO:0000256" key="6">
    <source>
        <dbReference type="ARBA" id="ARBA00057208"/>
    </source>
</evidence>
<feature type="binding site" evidence="7">
    <location>
        <position position="13"/>
    </location>
    <ligand>
        <name>phosphate</name>
        <dbReference type="ChEBI" id="CHEBI:43474"/>
    </ligand>
</feature>
<proteinExistence type="evidence at transcript level"/>
<evidence type="ECO:0000313" key="10">
    <source>
        <dbReference type="EnsemblMetazoa" id="AALFPA23_023808.P35482"/>
    </source>
</evidence>
<dbReference type="FunFam" id="3.40.50.1580:FF:000006">
    <property type="entry name" value="Purine nucleoside phosphorylase"/>
    <property type="match status" value="1"/>
</dbReference>
<dbReference type="GO" id="GO:0006166">
    <property type="term" value="P:purine ribonucleoside salvage"/>
    <property type="evidence" value="ECO:0007669"/>
    <property type="project" value="UniProtKB-KW"/>
</dbReference>
<dbReference type="InterPro" id="IPR018099">
    <property type="entry name" value="Purine_phosphorylase-2_CS"/>
</dbReference>
<evidence type="ECO:0000313" key="11">
    <source>
        <dbReference type="Proteomes" id="UP000069940"/>
    </source>
</evidence>
<keyword evidence="2 7" id="KW-0328">Glycosyltransferase</keyword>
<dbReference type="UniPathway" id="UPA00904">
    <property type="reaction ID" value="UER00873"/>
</dbReference>
<dbReference type="AlphaFoldDB" id="A0A023ENG0"/>
<feature type="binding site" evidence="7">
    <location>
        <position position="192"/>
    </location>
    <ligand>
        <name>phosphate</name>
        <dbReference type="ChEBI" id="CHEBI:43474"/>
    </ligand>
</feature>
<dbReference type="GO" id="GO:0019509">
    <property type="term" value="P:L-methionine salvage from methylthioadenosine"/>
    <property type="evidence" value="ECO:0007669"/>
    <property type="project" value="UniProtKB-UniRule"/>
</dbReference>
<dbReference type="Pfam" id="PF01048">
    <property type="entry name" value="PNP_UDP_1"/>
    <property type="match status" value="1"/>
</dbReference>
<dbReference type="OMA" id="ADPFCPE"/>
<dbReference type="VEuPathDB" id="VectorBase:AALC636_035789"/>
<comment type="subcellular location">
    <subcellularLocation>
        <location evidence="7">Cytoplasm</location>
    </subcellularLocation>
    <subcellularLocation>
        <location evidence="7">Nucleus</location>
    </subcellularLocation>
</comment>
<keyword evidence="1 7" id="KW-0963">Cytoplasm</keyword>
<name>A0A023ENG0_AEDAL</name>
<dbReference type="VEuPathDB" id="VectorBase:AALF010986"/>